<dbReference type="InterPro" id="IPR025184">
    <property type="entry name" value="AadA_C"/>
</dbReference>
<evidence type="ECO:0000313" key="4">
    <source>
        <dbReference type="EMBL" id="MFD1321541.1"/>
    </source>
</evidence>
<dbReference type="GO" id="GO:0016779">
    <property type="term" value="F:nucleotidyltransferase activity"/>
    <property type="evidence" value="ECO:0007669"/>
    <property type="project" value="UniProtKB-KW"/>
</dbReference>
<dbReference type="RefSeq" id="WP_377569675.1">
    <property type="nucleotide sequence ID" value="NZ_JBHTMP010000012.1"/>
</dbReference>
<reference evidence="5" key="1">
    <citation type="journal article" date="2019" name="Int. J. Syst. Evol. Microbiol.">
        <title>The Global Catalogue of Microorganisms (GCM) 10K type strain sequencing project: providing services to taxonomists for standard genome sequencing and annotation.</title>
        <authorList>
            <consortium name="The Broad Institute Genomics Platform"/>
            <consortium name="The Broad Institute Genome Sequencing Center for Infectious Disease"/>
            <person name="Wu L."/>
            <person name="Ma J."/>
        </authorList>
    </citation>
    <scope>NUCLEOTIDE SEQUENCE [LARGE SCALE GENOMIC DNA]</scope>
    <source>
        <strain evidence="5">JCM 31037</strain>
    </source>
</reference>
<evidence type="ECO:0000313" key="5">
    <source>
        <dbReference type="Proteomes" id="UP001597260"/>
    </source>
</evidence>
<sequence length="253" mass="27147">MAHVAEVATRAAAKQLAESTADVVGSRTRSVILHGSLAAGDFRPGRSDIDLLAVIDGALSDPQIDALADLVRHADVGDASGVDLHVVTAGVAGSPTRTPPMELHVGRYDDSTIGFEIEPRVAASPDLPAELAMARADGHNLIGARPRDTIAPIPVEWLHQRGRYWLTTWQSLVDDSEDAAHMVLTACRIWRFAVEGAHCSKGQAASWVLGRDPSLTAVRQAFHQYATDPEASIDQDGIARVLETVLRETARMQ</sequence>
<gene>
    <name evidence="4" type="ORF">ACFQ4H_10615</name>
</gene>
<name>A0ABW3YB26_9ACTN</name>
<keyword evidence="4" id="KW-0548">Nucleotidyltransferase</keyword>
<dbReference type="Gene3D" id="3.30.460.10">
    <property type="entry name" value="Beta Polymerase, domain 2"/>
    <property type="match status" value="1"/>
</dbReference>
<dbReference type="Pfam" id="PF01909">
    <property type="entry name" value="NTP_transf_2"/>
    <property type="match status" value="1"/>
</dbReference>
<feature type="domain" description="Adenylyltransferase AadA C-terminal" evidence="3">
    <location>
        <begin position="153"/>
        <end position="234"/>
    </location>
</feature>
<dbReference type="InterPro" id="IPR043519">
    <property type="entry name" value="NT_sf"/>
</dbReference>
<dbReference type="Proteomes" id="UP001597260">
    <property type="component" value="Unassembled WGS sequence"/>
</dbReference>
<proteinExistence type="predicted"/>
<protein>
    <submittedName>
        <fullName evidence="4">Aminoglycoside adenylyltransferase domain-containing protein</fullName>
    </submittedName>
</protein>
<feature type="domain" description="Polymerase nucleotidyl transferase" evidence="2">
    <location>
        <begin position="29"/>
        <end position="71"/>
    </location>
</feature>
<dbReference type="Pfam" id="PF13427">
    <property type="entry name" value="AadA_C"/>
    <property type="match status" value="1"/>
</dbReference>
<evidence type="ECO:0000259" key="2">
    <source>
        <dbReference type="Pfam" id="PF01909"/>
    </source>
</evidence>
<evidence type="ECO:0000256" key="1">
    <source>
        <dbReference type="ARBA" id="ARBA00022679"/>
    </source>
</evidence>
<dbReference type="EMBL" id="JBHTMP010000012">
    <property type="protein sequence ID" value="MFD1321541.1"/>
    <property type="molecule type" value="Genomic_DNA"/>
</dbReference>
<dbReference type="InterPro" id="IPR002934">
    <property type="entry name" value="Polymerase_NTP_transf_dom"/>
</dbReference>
<comment type="caution">
    <text evidence="4">The sequence shown here is derived from an EMBL/GenBank/DDBJ whole genome shotgun (WGS) entry which is preliminary data.</text>
</comment>
<accession>A0ABW3YB26</accession>
<organism evidence="4 5">
    <name type="scientific">Micromonospora sonneratiae</name>
    <dbReference type="NCBI Taxonomy" id="1184706"/>
    <lineage>
        <taxon>Bacteria</taxon>
        <taxon>Bacillati</taxon>
        <taxon>Actinomycetota</taxon>
        <taxon>Actinomycetes</taxon>
        <taxon>Micromonosporales</taxon>
        <taxon>Micromonosporaceae</taxon>
        <taxon>Micromonospora</taxon>
    </lineage>
</organism>
<evidence type="ECO:0000259" key="3">
    <source>
        <dbReference type="Pfam" id="PF13427"/>
    </source>
</evidence>
<dbReference type="CDD" id="cd05403">
    <property type="entry name" value="NT_KNTase_like"/>
    <property type="match status" value="1"/>
</dbReference>
<keyword evidence="5" id="KW-1185">Reference proteome</keyword>
<dbReference type="SUPFAM" id="SSF81301">
    <property type="entry name" value="Nucleotidyltransferase"/>
    <property type="match status" value="1"/>
</dbReference>
<keyword evidence="1" id="KW-0808">Transferase</keyword>